<dbReference type="CDD" id="cd00054">
    <property type="entry name" value="EGF_CA"/>
    <property type="match status" value="1"/>
</dbReference>
<dbReference type="FunFam" id="2.20.100.10:FF:000007">
    <property type="entry name" value="Thrombospondin 1"/>
    <property type="match status" value="1"/>
</dbReference>
<dbReference type="EMBL" id="OV696698">
    <property type="protein sequence ID" value="CAH1243400.1"/>
    <property type="molecule type" value="Genomic_DNA"/>
</dbReference>
<keyword evidence="19" id="KW-0547">Nucleotide-binding</keyword>
<evidence type="ECO:0000256" key="8">
    <source>
        <dbReference type="ARBA" id="ARBA00022777"/>
    </source>
</evidence>
<keyword evidence="13 18" id="KW-1015">Disulfide bond</keyword>
<evidence type="ECO:0000256" key="1">
    <source>
        <dbReference type="ARBA" id="ARBA00004479"/>
    </source>
</evidence>
<dbReference type="PROSITE" id="PS00109">
    <property type="entry name" value="PROTEIN_KINASE_TYR"/>
    <property type="match status" value="1"/>
</dbReference>
<evidence type="ECO:0000256" key="16">
    <source>
        <dbReference type="ARBA" id="ARBA00023319"/>
    </source>
</evidence>
<evidence type="ECO:0000256" key="17">
    <source>
        <dbReference type="ARBA" id="ARBA00051243"/>
    </source>
</evidence>
<dbReference type="SMART" id="SM00181">
    <property type="entry name" value="EGF"/>
    <property type="match status" value="3"/>
</dbReference>
<comment type="similarity">
    <text evidence="2">Belongs to the protein kinase superfamily. CAMK Ser/Thr protein kinase family.</text>
</comment>
<dbReference type="PANTHER" id="PTHR24416">
    <property type="entry name" value="TYROSINE-PROTEIN KINASE RECEPTOR"/>
    <property type="match status" value="1"/>
</dbReference>
<keyword evidence="16" id="KW-0393">Immunoglobulin domain</keyword>
<feature type="region of interest" description="Disordered" evidence="20">
    <location>
        <begin position="785"/>
        <end position="815"/>
    </location>
</feature>
<dbReference type="InterPro" id="IPR001245">
    <property type="entry name" value="Ser-Thr/Tyr_kinase_cat_dom"/>
</dbReference>
<dbReference type="InterPro" id="IPR020635">
    <property type="entry name" value="Tyr_kinase_cat_dom"/>
</dbReference>
<feature type="transmembrane region" description="Helical" evidence="21">
    <location>
        <begin position="730"/>
        <end position="754"/>
    </location>
</feature>
<keyword evidence="22" id="KW-0732">Signal</keyword>
<evidence type="ECO:0000256" key="22">
    <source>
        <dbReference type="SAM" id="SignalP"/>
    </source>
</evidence>
<evidence type="ECO:0000256" key="5">
    <source>
        <dbReference type="ARBA" id="ARBA00022679"/>
    </source>
</evidence>
<dbReference type="Pfam" id="PF07714">
    <property type="entry name" value="PK_Tyr_Ser-Thr"/>
    <property type="match status" value="1"/>
</dbReference>
<keyword evidence="14" id="KW-0675">Receptor</keyword>
<dbReference type="SUPFAM" id="SSF56112">
    <property type="entry name" value="Protein kinase-like (PK-like)"/>
    <property type="match status" value="1"/>
</dbReference>
<dbReference type="Gene3D" id="2.170.300.10">
    <property type="entry name" value="Tie2 ligand-binding domain superfamily"/>
    <property type="match status" value="1"/>
</dbReference>
<dbReference type="PROSITE" id="PS50835">
    <property type="entry name" value="IG_LIKE"/>
    <property type="match status" value="1"/>
</dbReference>
<accession>A0A8J9YX14</accession>
<dbReference type="PROSITE" id="PS50011">
    <property type="entry name" value="PROTEIN_KINASE_DOM"/>
    <property type="match status" value="1"/>
</dbReference>
<feature type="domain" description="Ig-like" evidence="25">
    <location>
        <begin position="470"/>
        <end position="556"/>
    </location>
</feature>
<evidence type="ECO:0000259" key="26">
    <source>
        <dbReference type="PROSITE" id="PS50853"/>
    </source>
</evidence>
<evidence type="ECO:0000256" key="19">
    <source>
        <dbReference type="PROSITE-ProRule" id="PRU10141"/>
    </source>
</evidence>
<dbReference type="InterPro" id="IPR011009">
    <property type="entry name" value="Kinase-like_dom_sf"/>
</dbReference>
<evidence type="ECO:0000256" key="9">
    <source>
        <dbReference type="ARBA" id="ARBA00022840"/>
    </source>
</evidence>
<evidence type="ECO:0000256" key="2">
    <source>
        <dbReference type="ARBA" id="ARBA00006692"/>
    </source>
</evidence>
<dbReference type="PANTHER" id="PTHR24416:SF613">
    <property type="entry name" value="RECEPTOR PROTEIN-TYROSINE KINASE"/>
    <property type="match status" value="1"/>
</dbReference>
<proteinExistence type="inferred from homology"/>
<feature type="domain" description="Fibronectin type-III" evidence="26">
    <location>
        <begin position="567"/>
        <end position="665"/>
    </location>
</feature>
<dbReference type="InterPro" id="IPR000719">
    <property type="entry name" value="Prot_kinase_dom"/>
</dbReference>
<keyword evidence="7" id="KW-0677">Repeat</keyword>
<evidence type="ECO:0000256" key="20">
    <source>
        <dbReference type="SAM" id="MobiDB-lite"/>
    </source>
</evidence>
<dbReference type="InterPro" id="IPR000884">
    <property type="entry name" value="TSP1_rpt"/>
</dbReference>
<feature type="signal peptide" evidence="22">
    <location>
        <begin position="1"/>
        <end position="23"/>
    </location>
</feature>
<keyword evidence="9 19" id="KW-0067">ATP-binding</keyword>
<evidence type="ECO:0000313" key="28">
    <source>
        <dbReference type="Proteomes" id="UP000838412"/>
    </source>
</evidence>
<keyword evidence="12" id="KW-0829">Tyrosine-protein kinase</keyword>
<evidence type="ECO:0000256" key="15">
    <source>
        <dbReference type="ARBA" id="ARBA00023180"/>
    </source>
</evidence>
<reference evidence="27" key="1">
    <citation type="submission" date="2022-01" db="EMBL/GenBank/DDBJ databases">
        <authorList>
            <person name="Braso-Vives M."/>
        </authorList>
    </citation>
    <scope>NUCLEOTIDE SEQUENCE</scope>
</reference>
<dbReference type="Pfam" id="PF13927">
    <property type="entry name" value="Ig_3"/>
    <property type="match status" value="1"/>
</dbReference>
<keyword evidence="6 21" id="KW-0812">Transmembrane</keyword>
<dbReference type="InterPro" id="IPR050122">
    <property type="entry name" value="RTK"/>
</dbReference>
<keyword evidence="11 21" id="KW-0472">Membrane</keyword>
<evidence type="ECO:0000313" key="27">
    <source>
        <dbReference type="EMBL" id="CAH1243400.1"/>
    </source>
</evidence>
<protein>
    <recommendedName>
        <fullName evidence="3">receptor protein-tyrosine kinase</fullName>
        <ecNumber evidence="3">2.7.10.1</ecNumber>
    </recommendedName>
</protein>
<dbReference type="InterPro" id="IPR036383">
    <property type="entry name" value="TSP1_rpt_sf"/>
</dbReference>
<dbReference type="EC" id="2.7.10.1" evidence="3"/>
<comment type="subcellular location">
    <subcellularLocation>
        <location evidence="1">Membrane</location>
        <topology evidence="1">Single-pass type I membrane protein</topology>
    </subcellularLocation>
</comment>
<dbReference type="InterPro" id="IPR003961">
    <property type="entry name" value="FN3_dom"/>
</dbReference>
<dbReference type="InterPro" id="IPR007110">
    <property type="entry name" value="Ig-like_dom"/>
</dbReference>
<evidence type="ECO:0000256" key="21">
    <source>
        <dbReference type="SAM" id="Phobius"/>
    </source>
</evidence>
<dbReference type="GO" id="GO:0005886">
    <property type="term" value="C:plasma membrane"/>
    <property type="evidence" value="ECO:0007669"/>
    <property type="project" value="TreeGrafter"/>
</dbReference>
<dbReference type="InterPro" id="IPR036179">
    <property type="entry name" value="Ig-like_dom_sf"/>
</dbReference>
<keyword evidence="10 21" id="KW-1133">Transmembrane helix</keyword>
<gene>
    <name evidence="27" type="primary">TIE1</name>
    <name evidence="27" type="ORF">BLAG_LOCUS6380</name>
</gene>
<keyword evidence="28" id="KW-1185">Reference proteome</keyword>
<feature type="binding site" evidence="19">
    <location>
        <position position="869"/>
    </location>
    <ligand>
        <name>ATP</name>
        <dbReference type="ChEBI" id="CHEBI:30616"/>
    </ligand>
</feature>
<dbReference type="SUPFAM" id="SSF82895">
    <property type="entry name" value="TSP-1 type 1 repeat"/>
    <property type="match status" value="1"/>
</dbReference>
<feature type="chain" id="PRO_5035465558" description="receptor protein-tyrosine kinase" evidence="22">
    <location>
        <begin position="24"/>
        <end position="1039"/>
    </location>
</feature>
<organism evidence="27 28">
    <name type="scientific">Branchiostoma lanceolatum</name>
    <name type="common">Common lancelet</name>
    <name type="synonym">Amphioxus lanceolatum</name>
    <dbReference type="NCBI Taxonomy" id="7740"/>
    <lineage>
        <taxon>Eukaryota</taxon>
        <taxon>Metazoa</taxon>
        <taxon>Chordata</taxon>
        <taxon>Cephalochordata</taxon>
        <taxon>Leptocardii</taxon>
        <taxon>Amphioxiformes</taxon>
        <taxon>Branchiostomatidae</taxon>
        <taxon>Branchiostoma</taxon>
    </lineage>
</organism>
<dbReference type="InterPro" id="IPR013783">
    <property type="entry name" value="Ig-like_fold"/>
</dbReference>
<dbReference type="PROSITE" id="PS00022">
    <property type="entry name" value="EGF_1"/>
    <property type="match status" value="3"/>
</dbReference>
<keyword evidence="5" id="KW-0808">Transferase</keyword>
<dbReference type="Gene3D" id="1.10.510.10">
    <property type="entry name" value="Transferase(Phosphotransferase) domain 1"/>
    <property type="match status" value="1"/>
</dbReference>
<dbReference type="GO" id="GO:0004714">
    <property type="term" value="F:transmembrane receptor protein tyrosine kinase activity"/>
    <property type="evidence" value="ECO:0007669"/>
    <property type="project" value="UniProtKB-EC"/>
</dbReference>
<dbReference type="Proteomes" id="UP000838412">
    <property type="component" value="Chromosome 13"/>
</dbReference>
<dbReference type="SUPFAM" id="SSF48726">
    <property type="entry name" value="Immunoglobulin"/>
    <property type="match status" value="1"/>
</dbReference>
<evidence type="ECO:0000256" key="7">
    <source>
        <dbReference type="ARBA" id="ARBA00022737"/>
    </source>
</evidence>
<dbReference type="InterPro" id="IPR036116">
    <property type="entry name" value="FN3_sf"/>
</dbReference>
<dbReference type="OrthoDB" id="4062651at2759"/>
<dbReference type="InterPro" id="IPR017441">
    <property type="entry name" value="Protein_kinase_ATP_BS"/>
</dbReference>
<dbReference type="SMART" id="SM00209">
    <property type="entry name" value="TSP1"/>
    <property type="match status" value="1"/>
</dbReference>
<dbReference type="InterPro" id="IPR003599">
    <property type="entry name" value="Ig_sub"/>
</dbReference>
<evidence type="ECO:0000256" key="10">
    <source>
        <dbReference type="ARBA" id="ARBA00022989"/>
    </source>
</evidence>
<comment type="catalytic activity">
    <reaction evidence="17">
        <text>L-tyrosyl-[protein] + ATP = O-phospho-L-tyrosyl-[protein] + ADP + H(+)</text>
        <dbReference type="Rhea" id="RHEA:10596"/>
        <dbReference type="Rhea" id="RHEA-COMP:10136"/>
        <dbReference type="Rhea" id="RHEA-COMP:20101"/>
        <dbReference type="ChEBI" id="CHEBI:15378"/>
        <dbReference type="ChEBI" id="CHEBI:30616"/>
        <dbReference type="ChEBI" id="CHEBI:46858"/>
        <dbReference type="ChEBI" id="CHEBI:61978"/>
        <dbReference type="ChEBI" id="CHEBI:456216"/>
        <dbReference type="EC" id="2.7.10.1"/>
    </reaction>
</comment>
<keyword evidence="4" id="KW-0597">Phosphoprotein</keyword>
<dbReference type="InterPro" id="IPR000742">
    <property type="entry name" value="EGF"/>
</dbReference>
<keyword evidence="15" id="KW-0325">Glycoprotein</keyword>
<evidence type="ECO:0000256" key="11">
    <source>
        <dbReference type="ARBA" id="ARBA00023136"/>
    </source>
</evidence>
<keyword evidence="8" id="KW-0418">Kinase</keyword>
<dbReference type="PROSITE" id="PS00107">
    <property type="entry name" value="PROTEIN_KINASE_ATP"/>
    <property type="match status" value="1"/>
</dbReference>
<evidence type="ECO:0000256" key="14">
    <source>
        <dbReference type="ARBA" id="ARBA00023170"/>
    </source>
</evidence>
<keyword evidence="18" id="KW-0245">EGF-like domain</keyword>
<evidence type="ECO:0000259" key="24">
    <source>
        <dbReference type="PROSITE" id="PS50026"/>
    </source>
</evidence>
<comment type="caution">
    <text evidence="18">Lacks conserved residue(s) required for the propagation of feature annotation.</text>
</comment>
<evidence type="ECO:0000256" key="12">
    <source>
        <dbReference type="ARBA" id="ARBA00023137"/>
    </source>
</evidence>
<dbReference type="PROSITE" id="PS50853">
    <property type="entry name" value="FN3"/>
    <property type="match status" value="1"/>
</dbReference>
<dbReference type="AlphaFoldDB" id="A0A8J9YX14"/>
<evidence type="ECO:0000256" key="4">
    <source>
        <dbReference type="ARBA" id="ARBA00022553"/>
    </source>
</evidence>
<dbReference type="PROSITE" id="PS50092">
    <property type="entry name" value="TSP1"/>
    <property type="match status" value="1"/>
</dbReference>
<feature type="disulfide bond" evidence="18">
    <location>
        <begin position="264"/>
        <end position="273"/>
    </location>
</feature>
<feature type="domain" description="EGF-like" evidence="24">
    <location>
        <begin position="240"/>
        <end position="274"/>
    </location>
</feature>
<dbReference type="SMART" id="SM00219">
    <property type="entry name" value="TyrKc"/>
    <property type="match status" value="1"/>
</dbReference>
<feature type="domain" description="Protein kinase" evidence="23">
    <location>
        <begin position="838"/>
        <end position="1039"/>
    </location>
</feature>
<dbReference type="SMART" id="SM00409">
    <property type="entry name" value="IG"/>
    <property type="match status" value="2"/>
</dbReference>
<evidence type="ECO:0000256" key="3">
    <source>
        <dbReference type="ARBA" id="ARBA00011902"/>
    </source>
</evidence>
<name>A0A8J9YX14_BRALA</name>
<evidence type="ECO:0000259" key="25">
    <source>
        <dbReference type="PROSITE" id="PS50835"/>
    </source>
</evidence>
<dbReference type="Gene3D" id="2.60.40.10">
    <property type="entry name" value="Immunoglobulins"/>
    <property type="match status" value="2"/>
</dbReference>
<evidence type="ECO:0000256" key="6">
    <source>
        <dbReference type="ARBA" id="ARBA00022692"/>
    </source>
</evidence>
<dbReference type="SUPFAM" id="SSF49265">
    <property type="entry name" value="Fibronectin type III"/>
    <property type="match status" value="1"/>
</dbReference>
<dbReference type="Gene3D" id="2.20.100.10">
    <property type="entry name" value="Thrombospondin type-1 (TSP1) repeat"/>
    <property type="match status" value="1"/>
</dbReference>
<evidence type="ECO:0000256" key="13">
    <source>
        <dbReference type="ARBA" id="ARBA00023157"/>
    </source>
</evidence>
<dbReference type="PROSITE" id="PS50026">
    <property type="entry name" value="EGF_3"/>
    <property type="match status" value="1"/>
</dbReference>
<dbReference type="Pfam" id="PF00090">
    <property type="entry name" value="TSP_1"/>
    <property type="match status" value="1"/>
</dbReference>
<dbReference type="GO" id="GO:0005524">
    <property type="term" value="F:ATP binding"/>
    <property type="evidence" value="ECO:0007669"/>
    <property type="project" value="UniProtKB-UniRule"/>
</dbReference>
<dbReference type="CDD" id="cd00063">
    <property type="entry name" value="FN3"/>
    <property type="match status" value="1"/>
</dbReference>
<evidence type="ECO:0000256" key="18">
    <source>
        <dbReference type="PROSITE-ProRule" id="PRU00076"/>
    </source>
</evidence>
<evidence type="ECO:0000259" key="23">
    <source>
        <dbReference type="PROSITE" id="PS50011"/>
    </source>
</evidence>
<sequence>MACFGRCFLVAVLLFNRVLYTDGVDVAILNQYPLIPHLPSDGSTVLTCITDGLVQGSISNSDFYIKVEYSPGATTLTRRRSTMTTPFGAPTKVVSTINAPAATSDNERQEVIGVFSCSGTKDGVTRKVYTVKILNTACLKPLAYNYRATVGDDVNIKVTTTSWCDPVRVGGTSIVLRRTNGTAAASTPHGGQHGEYELVLNSVSAADDGTYVIVYNEMPHTDMLASYIRLIVSACPPDRTGPDCSLPCLCYHGGRCDEDGSCICPPGFHGDNCGLACSQSSQYGQSCQWSCNDDSANPVRTCHKSLICLPDPYGCECANGFKGFDCSTACDINEYGPGCTNQCNCENGGTCDVNKGCLCTADWRGATCQEKKFRISFDPPSVNISAAAQTTATVTCSCHPWTTDDCPEMVASVPGNEVALAPQFNWNGREAKWTFIPPQRLGQIQLECAVIYNGMYYTYPAVIDITGMAPSIAFNPRDVDVNLGKTIIVTCGATGDPEPAQSDFTLTKSDSTVTHQASSTLSNSTVVFSTFEFNDVSHDIAGQYACNVRTVAGDVSSLPITIAVKDPPFPRNKPTSAGVGLDFILVDVNGSPYNGDGPVERTTLRYQQLPNGQWQEVDVPPGHSQFELSGLSQDTEYNFTVVLTRPGTGGTGKDGPSNIIRTAVPVNGGWSEWDDWSLCSVSCGNGTRTRTRTCDSPSPAHGGQDCAGVASETQACPDQPQCSAGLPVSVVAGAAGGVAAVLVVSVVIAAIFFIQRRRRRQRPPLPIRKDMSDVEGVSNTSFVADQSSSGLQGATRAADAQAKLNASKQHSMENNRQQPLPLKIMVVNNRELTWNDISLTSKLLGSGNFGEVRKGTVIMDGERIPAAIKVLKRGADDVARQDFQQEVDIMRHVGYHPNIINLLGTCNHQGQQYMALEMAGNGDLRKYLRKSRVLEATDPAYANTRQTVNTVSTLSPVQLLRIACDVATGMEHLSSKDVIHRDLAARNVLLTDSLIAKVADFGLSRGEGIYEQTSKRAVPFRSTALEALSKRIYTTRSDV</sequence>
<dbReference type="PRINTS" id="PR01705">
    <property type="entry name" value="TSP1REPEAT"/>
</dbReference>
<dbReference type="GO" id="GO:0043235">
    <property type="term" value="C:receptor complex"/>
    <property type="evidence" value="ECO:0007669"/>
    <property type="project" value="TreeGrafter"/>
</dbReference>
<dbReference type="InterPro" id="IPR008266">
    <property type="entry name" value="Tyr_kinase_AS"/>
</dbReference>
<dbReference type="Gene3D" id="3.30.200.20">
    <property type="entry name" value="Phosphorylase Kinase, domain 1"/>
    <property type="match status" value="1"/>
</dbReference>
<feature type="compositionally biased region" description="Polar residues" evidence="20">
    <location>
        <begin position="804"/>
        <end position="815"/>
    </location>
</feature>
<dbReference type="GO" id="GO:0007169">
    <property type="term" value="P:cell surface receptor protein tyrosine kinase signaling pathway"/>
    <property type="evidence" value="ECO:0007669"/>
    <property type="project" value="TreeGrafter"/>
</dbReference>